<keyword evidence="3" id="KW-1185">Reference proteome</keyword>
<protein>
    <submittedName>
        <fullName evidence="2">Uncharacterized protein</fullName>
    </submittedName>
</protein>
<feature type="compositionally biased region" description="Acidic residues" evidence="1">
    <location>
        <begin position="33"/>
        <end position="44"/>
    </location>
</feature>
<proteinExistence type="predicted"/>
<dbReference type="Proteomes" id="UP001066276">
    <property type="component" value="Chromosome 3_2"/>
</dbReference>
<dbReference type="AlphaFoldDB" id="A0AAV7TFY2"/>
<name>A0AAV7TFY2_PLEWA</name>
<evidence type="ECO:0000313" key="2">
    <source>
        <dbReference type="EMBL" id="KAJ1175170.1"/>
    </source>
</evidence>
<sequence>MEGGGSPIGSPGGAPRKFLGSGIPEGEVRGLEEGLDEEGLEGEEGFGAGGQWDISSSPGTPDLSWQWPMDYGDEDPDEQDAAEVHWGEGKAGPWAASRIASSGWSRQRSGAADASTGRCGGEGIAPPVAAAHKEQRPGPSRRRSKNRGEYSNCVRCGGSGASAFEGEERSEESLEEGELTNSGSEYEWWESGGWGTSNPVRKSLQVQRSGTRRGERRGERKGGEARTVQERPPLLSPE</sequence>
<feature type="compositionally biased region" description="Polar residues" evidence="1">
    <location>
        <begin position="99"/>
        <end position="108"/>
    </location>
</feature>
<comment type="caution">
    <text evidence="2">The sequence shown here is derived from an EMBL/GenBank/DDBJ whole genome shotgun (WGS) entry which is preliminary data.</text>
</comment>
<reference evidence="2" key="1">
    <citation type="journal article" date="2022" name="bioRxiv">
        <title>Sequencing and chromosome-scale assembly of the giantPleurodeles waltlgenome.</title>
        <authorList>
            <person name="Brown T."/>
            <person name="Elewa A."/>
            <person name="Iarovenko S."/>
            <person name="Subramanian E."/>
            <person name="Araus A.J."/>
            <person name="Petzold A."/>
            <person name="Susuki M."/>
            <person name="Suzuki K.-i.T."/>
            <person name="Hayashi T."/>
            <person name="Toyoda A."/>
            <person name="Oliveira C."/>
            <person name="Osipova E."/>
            <person name="Leigh N.D."/>
            <person name="Simon A."/>
            <person name="Yun M.H."/>
        </authorList>
    </citation>
    <scope>NUCLEOTIDE SEQUENCE</scope>
    <source>
        <strain evidence="2">20211129_DDA</strain>
        <tissue evidence="2">Liver</tissue>
    </source>
</reference>
<feature type="compositionally biased region" description="Gly residues" evidence="1">
    <location>
        <begin position="1"/>
        <end position="12"/>
    </location>
</feature>
<gene>
    <name evidence="2" type="ORF">NDU88_000461</name>
</gene>
<evidence type="ECO:0000256" key="1">
    <source>
        <dbReference type="SAM" id="MobiDB-lite"/>
    </source>
</evidence>
<evidence type="ECO:0000313" key="3">
    <source>
        <dbReference type="Proteomes" id="UP001066276"/>
    </source>
</evidence>
<accession>A0AAV7TFY2</accession>
<dbReference type="EMBL" id="JANPWB010000006">
    <property type="protein sequence ID" value="KAJ1175170.1"/>
    <property type="molecule type" value="Genomic_DNA"/>
</dbReference>
<feature type="compositionally biased region" description="Basic and acidic residues" evidence="1">
    <location>
        <begin position="212"/>
        <end position="229"/>
    </location>
</feature>
<feature type="compositionally biased region" description="Acidic residues" evidence="1">
    <location>
        <begin position="168"/>
        <end position="178"/>
    </location>
</feature>
<feature type="compositionally biased region" description="Polar residues" evidence="1">
    <location>
        <begin position="196"/>
        <end position="207"/>
    </location>
</feature>
<feature type="compositionally biased region" description="Acidic residues" evidence="1">
    <location>
        <begin position="71"/>
        <end position="81"/>
    </location>
</feature>
<feature type="region of interest" description="Disordered" evidence="1">
    <location>
        <begin position="1"/>
        <end position="238"/>
    </location>
</feature>
<organism evidence="2 3">
    <name type="scientific">Pleurodeles waltl</name>
    <name type="common">Iberian ribbed newt</name>
    <dbReference type="NCBI Taxonomy" id="8319"/>
    <lineage>
        <taxon>Eukaryota</taxon>
        <taxon>Metazoa</taxon>
        <taxon>Chordata</taxon>
        <taxon>Craniata</taxon>
        <taxon>Vertebrata</taxon>
        <taxon>Euteleostomi</taxon>
        <taxon>Amphibia</taxon>
        <taxon>Batrachia</taxon>
        <taxon>Caudata</taxon>
        <taxon>Salamandroidea</taxon>
        <taxon>Salamandridae</taxon>
        <taxon>Pleurodelinae</taxon>
        <taxon>Pleurodeles</taxon>
    </lineage>
</organism>